<dbReference type="RefSeq" id="WP_248412734.1">
    <property type="nucleotide sequence ID" value="NZ_JALPQF010000007.1"/>
</dbReference>
<name>A0ABT0H8K3_9FLAO</name>
<protein>
    <recommendedName>
        <fullName evidence="3">Gliding motility lipoprotein GldD</fullName>
    </recommendedName>
</protein>
<accession>A0ABT0H8K3</accession>
<keyword evidence="2" id="KW-1185">Reference proteome</keyword>
<gene>
    <name evidence="1" type="ORF">MUY34_08670</name>
</gene>
<sequence>MKIKLLALLCFTALLSCKNDSDTYKTTSGAYASKQGKFVAKFPTEPLLSVHENKIGFKEFQVYAYRSTLGTNKIFSVEYFDYPGDMIEAMPNQEFLEQAVSNYTYQMSANFELDFKEPVSNGDLEGIYFVLQPKENATIQGLKGMILGEVFKTSNRVYTITYLGIPDAKVDAFIDSFTIINE</sequence>
<organism evidence="1 2">
    <name type="scientific">Psychroserpens algicola</name>
    <dbReference type="NCBI Taxonomy" id="1719034"/>
    <lineage>
        <taxon>Bacteria</taxon>
        <taxon>Pseudomonadati</taxon>
        <taxon>Bacteroidota</taxon>
        <taxon>Flavobacteriia</taxon>
        <taxon>Flavobacteriales</taxon>
        <taxon>Flavobacteriaceae</taxon>
        <taxon>Psychroserpens</taxon>
    </lineage>
</organism>
<comment type="caution">
    <text evidence="1">The sequence shown here is derived from an EMBL/GenBank/DDBJ whole genome shotgun (WGS) entry which is preliminary data.</text>
</comment>
<dbReference type="Proteomes" id="UP001203687">
    <property type="component" value="Unassembled WGS sequence"/>
</dbReference>
<dbReference type="PROSITE" id="PS51257">
    <property type="entry name" value="PROKAR_LIPOPROTEIN"/>
    <property type="match status" value="1"/>
</dbReference>
<evidence type="ECO:0008006" key="3">
    <source>
        <dbReference type="Google" id="ProtNLM"/>
    </source>
</evidence>
<evidence type="ECO:0000313" key="2">
    <source>
        <dbReference type="Proteomes" id="UP001203687"/>
    </source>
</evidence>
<proteinExistence type="predicted"/>
<dbReference type="EMBL" id="JALPQF010000007">
    <property type="protein sequence ID" value="MCK8480691.1"/>
    <property type="molecule type" value="Genomic_DNA"/>
</dbReference>
<reference evidence="1" key="1">
    <citation type="submission" date="2022-04" db="EMBL/GenBank/DDBJ databases">
        <authorList>
            <person name="Ren T."/>
        </authorList>
    </citation>
    <scope>NUCLEOTIDE SEQUENCE</scope>
    <source>
        <strain evidence="1">F63249</strain>
    </source>
</reference>
<evidence type="ECO:0000313" key="1">
    <source>
        <dbReference type="EMBL" id="MCK8480691.1"/>
    </source>
</evidence>